<sequence length="52" mass="6377">MKKTSNKAIMNQKEQMIQQLLEWEFYKASDDRQLYELTLHELEKEYKTATDH</sequence>
<dbReference type="Pfam" id="PF13076">
    <property type="entry name" value="Fur_reg_FbpA"/>
    <property type="match status" value="1"/>
</dbReference>
<dbReference type="InterPro" id="IPR025072">
    <property type="entry name" value="Fur_reg_FbpA"/>
</dbReference>
<name>A0ABS3NAC9_9BACI</name>
<dbReference type="Proteomes" id="UP000663981">
    <property type="component" value="Unassembled WGS sequence"/>
</dbReference>
<dbReference type="EMBL" id="JAGDEL010000032">
    <property type="protein sequence ID" value="MBO1515202.1"/>
    <property type="molecule type" value="Genomic_DNA"/>
</dbReference>
<gene>
    <name evidence="1" type="ORF">I7822_26645</name>
</gene>
<protein>
    <submittedName>
        <fullName evidence="1">Fur-regulated basic protein FbpA</fullName>
    </submittedName>
</protein>
<evidence type="ECO:0000313" key="2">
    <source>
        <dbReference type="Proteomes" id="UP000663981"/>
    </source>
</evidence>
<proteinExistence type="predicted"/>
<reference evidence="1 2" key="1">
    <citation type="submission" date="2021-03" db="EMBL/GenBank/DDBJ databases">
        <title>Whole genome sequence of Metabacillus bambusae BG109.</title>
        <authorList>
            <person name="Jeong J.W."/>
        </authorList>
    </citation>
    <scope>NUCLEOTIDE SEQUENCE [LARGE SCALE GENOMIC DNA]</scope>
    <source>
        <strain evidence="1 2">BG109</strain>
    </source>
</reference>
<evidence type="ECO:0000313" key="1">
    <source>
        <dbReference type="EMBL" id="MBO1515202.1"/>
    </source>
</evidence>
<comment type="caution">
    <text evidence="1">The sequence shown here is derived from an EMBL/GenBank/DDBJ whole genome shotgun (WGS) entry which is preliminary data.</text>
</comment>
<dbReference type="RefSeq" id="WP_207982086.1">
    <property type="nucleotide sequence ID" value="NZ_JAGDEL010000032.1"/>
</dbReference>
<accession>A0ABS3NAC9</accession>
<organism evidence="1 2">
    <name type="scientific">Metabacillus bambusae</name>
    <dbReference type="NCBI Taxonomy" id="2795218"/>
    <lineage>
        <taxon>Bacteria</taxon>
        <taxon>Bacillati</taxon>
        <taxon>Bacillota</taxon>
        <taxon>Bacilli</taxon>
        <taxon>Bacillales</taxon>
        <taxon>Bacillaceae</taxon>
        <taxon>Metabacillus</taxon>
    </lineage>
</organism>
<keyword evidence="2" id="KW-1185">Reference proteome</keyword>